<dbReference type="FunFam" id="2.40.50.140:FF:000009">
    <property type="entry name" value="Elongation factor P"/>
    <property type="match status" value="1"/>
</dbReference>
<dbReference type="InterPro" id="IPR008991">
    <property type="entry name" value="Translation_prot_SH3-like_sf"/>
</dbReference>
<keyword evidence="6 8" id="KW-0648">Protein biosynthesis</keyword>
<evidence type="ECO:0000256" key="4">
    <source>
        <dbReference type="ARBA" id="ARBA00022490"/>
    </source>
</evidence>
<comment type="pathway">
    <text evidence="2 8">Protein biosynthesis; polypeptide chain elongation.</text>
</comment>
<evidence type="ECO:0000256" key="7">
    <source>
        <dbReference type="ARBA" id="ARBA00023278"/>
    </source>
</evidence>
<gene>
    <name evidence="8 13" type="primary">efp</name>
    <name evidence="13" type="ordered locus">BVAF_072</name>
</gene>
<keyword evidence="5 8" id="KW-0251">Elongation factor</keyword>
<dbReference type="Proteomes" id="UP000007464">
    <property type="component" value="Chromosome"/>
</dbReference>
<feature type="modified residue" description="N6-(3,6-diaminohexanoyl)-5-hydroxylysine" evidence="8">
    <location>
        <position position="34"/>
    </location>
</feature>
<evidence type="ECO:0000256" key="9">
    <source>
        <dbReference type="NCBIfam" id="TIGR00038"/>
    </source>
</evidence>
<evidence type="ECO:0000256" key="3">
    <source>
        <dbReference type="ARBA" id="ARBA00009479"/>
    </source>
</evidence>
<dbReference type="InterPro" id="IPR013185">
    <property type="entry name" value="Transl_elong_KOW-like"/>
</dbReference>
<evidence type="ECO:0000259" key="11">
    <source>
        <dbReference type="SMART" id="SM00841"/>
    </source>
</evidence>
<dbReference type="PIRSF" id="PIRSF005901">
    <property type="entry name" value="EF-P"/>
    <property type="match status" value="1"/>
</dbReference>
<reference evidence="13 14" key="1">
    <citation type="journal article" date="2010" name="BMC Genomics">
        <title>Unprecedented loss of ammonia assimilation capability in a urease-encoding bacterial mutualist.</title>
        <authorList>
            <person name="Williams L.E."/>
            <person name="Wernegreen J.J."/>
        </authorList>
    </citation>
    <scope>NUCLEOTIDE SEQUENCE [LARGE SCALE GENOMIC DNA]</scope>
    <source>
        <strain evidence="13 14">BVAF</strain>
    </source>
</reference>
<dbReference type="UniPathway" id="UPA00345"/>
<dbReference type="GO" id="GO:0003746">
    <property type="term" value="F:translation elongation factor activity"/>
    <property type="evidence" value="ECO:0007669"/>
    <property type="project" value="UniProtKB-UniRule"/>
</dbReference>
<comment type="function">
    <text evidence="8">Involved in peptide bond synthesis. Alleviates ribosome stalling that occurs when 3 or more consecutive Pro residues or the sequence PPG is present in a protein, possibly by augmenting the peptidyl transferase activity of the ribosome. Modification of Lys-34 is required for alleviation.</text>
</comment>
<dbReference type="HAMAP" id="MF_00141">
    <property type="entry name" value="EF_P"/>
    <property type="match status" value="1"/>
</dbReference>
<evidence type="ECO:0000256" key="1">
    <source>
        <dbReference type="ARBA" id="ARBA00004496"/>
    </source>
</evidence>
<dbReference type="Pfam" id="PF01132">
    <property type="entry name" value="EFP"/>
    <property type="match status" value="1"/>
</dbReference>
<protein>
    <recommendedName>
        <fullName evidence="8 9">Elongation factor P</fullName>
        <shortName evidence="8">EF-P</shortName>
    </recommendedName>
</protein>
<dbReference type="KEGG" id="bva:BVAF_072"/>
<dbReference type="FunFam" id="2.40.50.140:FF:000004">
    <property type="entry name" value="Elongation factor P"/>
    <property type="match status" value="1"/>
</dbReference>
<evidence type="ECO:0000256" key="10">
    <source>
        <dbReference type="RuleBase" id="RU004389"/>
    </source>
</evidence>
<evidence type="ECO:0000256" key="2">
    <source>
        <dbReference type="ARBA" id="ARBA00004815"/>
    </source>
</evidence>
<organism evidence="13 14">
    <name type="scientific">Blochmanniella vafra (strain BVAF)</name>
    <dbReference type="NCBI Taxonomy" id="859654"/>
    <lineage>
        <taxon>Bacteria</taxon>
        <taxon>Pseudomonadati</taxon>
        <taxon>Pseudomonadota</taxon>
        <taxon>Gammaproteobacteria</taxon>
        <taxon>Enterobacterales</taxon>
        <taxon>Enterobacteriaceae</taxon>
        <taxon>ant endosymbionts</taxon>
        <taxon>Candidatus Blochmanniella</taxon>
    </lineage>
</organism>
<proteinExistence type="inferred from homology"/>
<feature type="domain" description="Elongation factor P C-terminal" evidence="11">
    <location>
        <begin position="131"/>
        <end position="189"/>
    </location>
</feature>
<dbReference type="GO" id="GO:0043043">
    <property type="term" value="P:peptide biosynthetic process"/>
    <property type="evidence" value="ECO:0007669"/>
    <property type="project" value="InterPro"/>
</dbReference>
<dbReference type="SMART" id="SM01185">
    <property type="entry name" value="EFP"/>
    <property type="match status" value="1"/>
</dbReference>
<dbReference type="InterPro" id="IPR001059">
    <property type="entry name" value="Transl_elong_P/YeiP_cen"/>
</dbReference>
<comment type="PTM">
    <text evidence="8">May be beta-lysylated on the epsilon-amino group of Lys-34 by the combined action of EpmA and EpmB, and then hydroxylated on the C5 position of the same residue by EpmC (if this protein is present). Lysylation is critical for the stimulatory effect of EF-P on peptide-bond formation. The lysylation moiety may extend toward the peptidyltransferase center and stabilize the terminal 3-CCA end of the tRNA. Hydroxylation of the C5 position on Lys-34 may allow additional potential stabilizing hydrogen-bond interactions with the P-tRNA.</text>
</comment>
<dbReference type="RefSeq" id="WP_013516407.1">
    <property type="nucleotide sequence ID" value="NC_014909.2"/>
</dbReference>
<dbReference type="Pfam" id="PF08207">
    <property type="entry name" value="EFP_N"/>
    <property type="match status" value="1"/>
</dbReference>
<evidence type="ECO:0000313" key="14">
    <source>
        <dbReference type="Proteomes" id="UP000007464"/>
    </source>
</evidence>
<dbReference type="Pfam" id="PF09285">
    <property type="entry name" value="Elong-fact-P_C"/>
    <property type="match status" value="1"/>
</dbReference>
<accession>E8Q6P1</accession>
<dbReference type="InterPro" id="IPR012340">
    <property type="entry name" value="NA-bd_OB-fold"/>
</dbReference>
<name>E8Q6P1_BLOVB</name>
<keyword evidence="7 8" id="KW-0379">Hydroxylation</keyword>
<dbReference type="InterPro" id="IPR014722">
    <property type="entry name" value="Rib_uL2_dom2"/>
</dbReference>
<sequence length="191" mass="21858">MIQYGINELRVGLKVIQNQEPCVIISNEGVKPGKGLSFNRIRLKNIISGKILDRTLKSGDFLELADVVETQLIYLYRDYNLWYFMHDKNFDQVSIHKNIIGKSDKWMKEQWIYFVTFWNSMPILVTPPEIMHFKVVKTDLSIKSSSSTSTSSGNKLAILSTGAILKVPFFIKSGELIKVNTNTGTYISRMK</sequence>
<dbReference type="STRING" id="859654.BVAF_072"/>
<dbReference type="CDD" id="cd04470">
    <property type="entry name" value="S1_EF-P_repeat_1"/>
    <property type="match status" value="1"/>
</dbReference>
<dbReference type="PROSITE" id="PS01275">
    <property type="entry name" value="EFP"/>
    <property type="match status" value="1"/>
</dbReference>
<comment type="similarity">
    <text evidence="3 8 10">Belongs to the elongation factor P family.</text>
</comment>
<keyword evidence="4 8" id="KW-0963">Cytoplasm</keyword>
<dbReference type="SUPFAM" id="SSF50249">
    <property type="entry name" value="Nucleic acid-binding proteins"/>
    <property type="match status" value="2"/>
</dbReference>
<dbReference type="InterPro" id="IPR013852">
    <property type="entry name" value="Transl_elong_P/YeiP_CS"/>
</dbReference>
<evidence type="ECO:0000313" key="13">
    <source>
        <dbReference type="EMBL" id="ADV33482.1"/>
    </source>
</evidence>
<evidence type="ECO:0000256" key="8">
    <source>
        <dbReference type="HAMAP-Rule" id="MF_00141"/>
    </source>
</evidence>
<dbReference type="InterPro" id="IPR015365">
    <property type="entry name" value="Elong-fact-P_C"/>
</dbReference>
<feature type="domain" description="Translation elongation factor P/YeiP central" evidence="12">
    <location>
        <begin position="69"/>
        <end position="123"/>
    </location>
</feature>
<dbReference type="PANTHER" id="PTHR30053:SF12">
    <property type="entry name" value="ELONGATION FACTOR P (EF-P) FAMILY PROTEIN"/>
    <property type="match status" value="1"/>
</dbReference>
<evidence type="ECO:0000256" key="5">
    <source>
        <dbReference type="ARBA" id="ARBA00022768"/>
    </source>
</evidence>
<dbReference type="PANTHER" id="PTHR30053">
    <property type="entry name" value="ELONGATION FACTOR P"/>
    <property type="match status" value="1"/>
</dbReference>
<keyword evidence="14" id="KW-1185">Reference proteome</keyword>
<dbReference type="GO" id="GO:0005829">
    <property type="term" value="C:cytosol"/>
    <property type="evidence" value="ECO:0007669"/>
    <property type="project" value="UniProtKB-ARBA"/>
</dbReference>
<dbReference type="EMBL" id="CP002189">
    <property type="protein sequence ID" value="ADV33482.1"/>
    <property type="molecule type" value="Genomic_DNA"/>
</dbReference>
<dbReference type="HOGENOM" id="CLU_074944_0_0_6"/>
<dbReference type="SMART" id="SM00841">
    <property type="entry name" value="Elong-fact-P_C"/>
    <property type="match status" value="1"/>
</dbReference>
<dbReference type="FunFam" id="2.30.30.30:FF:000003">
    <property type="entry name" value="Elongation factor P"/>
    <property type="match status" value="1"/>
</dbReference>
<dbReference type="NCBIfam" id="TIGR00038">
    <property type="entry name" value="efp"/>
    <property type="match status" value="1"/>
</dbReference>
<dbReference type="NCBIfam" id="NF001810">
    <property type="entry name" value="PRK00529.1"/>
    <property type="match status" value="1"/>
</dbReference>
<dbReference type="InterPro" id="IPR011768">
    <property type="entry name" value="Transl_elongation_fac_P"/>
</dbReference>
<dbReference type="SUPFAM" id="SSF50104">
    <property type="entry name" value="Translation proteins SH3-like domain"/>
    <property type="match status" value="1"/>
</dbReference>
<dbReference type="Gene3D" id="2.40.50.140">
    <property type="entry name" value="Nucleic acid-binding proteins"/>
    <property type="match status" value="2"/>
</dbReference>
<comment type="subcellular location">
    <subcellularLocation>
        <location evidence="1 8">Cytoplasm</location>
    </subcellularLocation>
</comment>
<dbReference type="InterPro" id="IPR020599">
    <property type="entry name" value="Transl_elong_fac_P/YeiP"/>
</dbReference>
<evidence type="ECO:0000259" key="12">
    <source>
        <dbReference type="SMART" id="SM01185"/>
    </source>
</evidence>
<dbReference type="AlphaFoldDB" id="E8Q6P1"/>
<dbReference type="Gene3D" id="2.30.30.30">
    <property type="match status" value="1"/>
</dbReference>
<evidence type="ECO:0000256" key="6">
    <source>
        <dbReference type="ARBA" id="ARBA00022917"/>
    </source>
</evidence>